<evidence type="ECO:0000256" key="5">
    <source>
        <dbReference type="ARBA" id="ARBA00022741"/>
    </source>
</evidence>
<evidence type="ECO:0000256" key="15">
    <source>
        <dbReference type="RuleBase" id="RU000304"/>
    </source>
</evidence>
<feature type="domain" description="Protein kinase" evidence="16">
    <location>
        <begin position="1"/>
        <end position="286"/>
    </location>
</feature>
<keyword evidence="3 15" id="KW-0723">Serine/threonine-protein kinase</keyword>
<evidence type="ECO:0000313" key="17">
    <source>
        <dbReference type="EMBL" id="CAK0880635.1"/>
    </source>
</evidence>
<evidence type="ECO:0000256" key="8">
    <source>
        <dbReference type="ARBA" id="ARBA00038543"/>
    </source>
</evidence>
<dbReference type="InterPro" id="IPR008271">
    <property type="entry name" value="Ser/Thr_kinase_AS"/>
</dbReference>
<feature type="non-terminal residue" evidence="17">
    <location>
        <position position="1"/>
    </location>
</feature>
<dbReference type="PANTHER" id="PTHR24056:SF254">
    <property type="entry name" value="CYCLIN-DEPENDENT KINASE 2"/>
    <property type="match status" value="1"/>
</dbReference>
<keyword evidence="6" id="KW-0418">Kinase</keyword>
<accession>A0ABN9W4X5</accession>
<evidence type="ECO:0000313" key="18">
    <source>
        <dbReference type="Proteomes" id="UP001189429"/>
    </source>
</evidence>
<dbReference type="EMBL" id="CAUYUJ010018100">
    <property type="protein sequence ID" value="CAK0880635.1"/>
    <property type="molecule type" value="Genomic_DNA"/>
</dbReference>
<organism evidence="17 18">
    <name type="scientific">Prorocentrum cordatum</name>
    <dbReference type="NCBI Taxonomy" id="2364126"/>
    <lineage>
        <taxon>Eukaryota</taxon>
        <taxon>Sar</taxon>
        <taxon>Alveolata</taxon>
        <taxon>Dinophyceae</taxon>
        <taxon>Prorocentrales</taxon>
        <taxon>Prorocentraceae</taxon>
        <taxon>Prorocentrum</taxon>
    </lineage>
</organism>
<evidence type="ECO:0000256" key="14">
    <source>
        <dbReference type="PROSITE-ProRule" id="PRU10141"/>
    </source>
</evidence>
<evidence type="ECO:0000256" key="9">
    <source>
        <dbReference type="ARBA" id="ARBA00039612"/>
    </source>
</evidence>
<evidence type="ECO:0000256" key="4">
    <source>
        <dbReference type="ARBA" id="ARBA00022679"/>
    </source>
</evidence>
<protein>
    <recommendedName>
        <fullName evidence="9">Cyclin-dependent kinase 2 homolog</fullName>
        <ecNumber evidence="2">2.7.11.22</ecNumber>
    </recommendedName>
    <alternativeName>
        <fullName evidence="10">Cell division control protein 2 homolog</fullName>
    </alternativeName>
    <alternativeName>
        <fullName evidence="11">cdc2-related kinase 2</fullName>
    </alternativeName>
</protein>
<evidence type="ECO:0000256" key="11">
    <source>
        <dbReference type="ARBA" id="ARBA00042858"/>
    </source>
</evidence>
<dbReference type="Pfam" id="PF00069">
    <property type="entry name" value="Pkinase"/>
    <property type="match status" value="1"/>
</dbReference>
<feature type="binding site" evidence="14">
    <location>
        <position position="28"/>
    </location>
    <ligand>
        <name>ATP</name>
        <dbReference type="ChEBI" id="CHEBI:30616"/>
    </ligand>
</feature>
<evidence type="ECO:0000256" key="10">
    <source>
        <dbReference type="ARBA" id="ARBA00041902"/>
    </source>
</evidence>
<evidence type="ECO:0000256" key="6">
    <source>
        <dbReference type="ARBA" id="ARBA00022777"/>
    </source>
</evidence>
<dbReference type="InterPro" id="IPR000719">
    <property type="entry name" value="Prot_kinase_dom"/>
</dbReference>
<keyword evidence="18" id="KW-1185">Reference proteome</keyword>
<name>A0ABN9W4X5_9DINO</name>
<evidence type="ECO:0000256" key="1">
    <source>
        <dbReference type="ARBA" id="ARBA00006485"/>
    </source>
</evidence>
<evidence type="ECO:0000256" key="2">
    <source>
        <dbReference type="ARBA" id="ARBA00012425"/>
    </source>
</evidence>
<dbReference type="EC" id="2.7.11.22" evidence="2"/>
<evidence type="ECO:0000256" key="13">
    <source>
        <dbReference type="ARBA" id="ARBA00048367"/>
    </source>
</evidence>
<keyword evidence="5 14" id="KW-0547">Nucleotide-binding</keyword>
<proteinExistence type="inferred from homology"/>
<comment type="caution">
    <text evidence="17">The sequence shown here is derived from an EMBL/GenBank/DDBJ whole genome shotgun (WGS) entry which is preliminary data.</text>
</comment>
<comment type="similarity">
    <text evidence="1">Belongs to the protein kinase superfamily. CMGC Ser/Thr protein kinase family. CDC2/CDKX subfamily.</text>
</comment>
<dbReference type="PANTHER" id="PTHR24056">
    <property type="entry name" value="CELL DIVISION PROTEIN KINASE"/>
    <property type="match status" value="1"/>
</dbReference>
<dbReference type="InterPro" id="IPR050108">
    <property type="entry name" value="CDK"/>
</dbReference>
<reference evidence="17" key="1">
    <citation type="submission" date="2023-10" db="EMBL/GenBank/DDBJ databases">
        <authorList>
            <person name="Chen Y."/>
            <person name="Shah S."/>
            <person name="Dougan E. K."/>
            <person name="Thang M."/>
            <person name="Chan C."/>
        </authorList>
    </citation>
    <scope>NUCLEOTIDE SEQUENCE [LARGE SCALE GENOMIC DNA]</scope>
</reference>
<dbReference type="PROSITE" id="PS00108">
    <property type="entry name" value="PROTEIN_KINASE_ST"/>
    <property type="match status" value="1"/>
</dbReference>
<dbReference type="PROSITE" id="PS00107">
    <property type="entry name" value="PROTEIN_KINASE_ATP"/>
    <property type="match status" value="1"/>
</dbReference>
<keyword evidence="7 14" id="KW-0067">ATP-binding</keyword>
<evidence type="ECO:0000256" key="12">
    <source>
        <dbReference type="ARBA" id="ARBA00047811"/>
    </source>
</evidence>
<dbReference type="InterPro" id="IPR017441">
    <property type="entry name" value="Protein_kinase_ATP_BS"/>
</dbReference>
<dbReference type="SMART" id="SM00220">
    <property type="entry name" value="S_TKc"/>
    <property type="match status" value="1"/>
</dbReference>
<dbReference type="Proteomes" id="UP001189429">
    <property type="component" value="Unassembled WGS sequence"/>
</dbReference>
<dbReference type="InterPro" id="IPR011009">
    <property type="entry name" value="Kinase-like_dom_sf"/>
</dbReference>
<dbReference type="SUPFAM" id="SSF56112">
    <property type="entry name" value="Protein kinase-like (PK-like)"/>
    <property type="match status" value="1"/>
</dbReference>
<sequence length="300" mass="33177">ALQAVGSGSFGAVFLARDRETNDRVALKRLLLHDGEGGVPAGVMREVSLLRSIVHPNIVRLKDLQIVGPNGFELIFEYIQDDLHKIWKGYRREGIKLPMEKVVQYSQDLLNGIHACHMRLVIHRDLKPQNLLIHPKDGLKICDFGLARISSPTVNTREVVTLWYRGPELLLGHPTYDLPVDIWSAGCILTEMATGCPTFPGDSEVGTLFKIMQLLGSPTEATWPGFEHSLSNWSPRYPSWPPTRLEAIRSQRPELGDAGMDLARSLLAMDPAARPTSRRARACAFLARPSPGPPGDGPPC</sequence>
<keyword evidence="4" id="KW-0808">Transferase</keyword>
<gene>
    <name evidence="17" type="ORF">PCOR1329_LOCUS63725</name>
</gene>
<dbReference type="PROSITE" id="PS50011">
    <property type="entry name" value="PROTEIN_KINASE_DOM"/>
    <property type="match status" value="1"/>
</dbReference>
<comment type="catalytic activity">
    <reaction evidence="13">
        <text>L-seryl-[protein] + ATP = O-phospho-L-seryl-[protein] + ADP + H(+)</text>
        <dbReference type="Rhea" id="RHEA:17989"/>
        <dbReference type="Rhea" id="RHEA-COMP:9863"/>
        <dbReference type="Rhea" id="RHEA-COMP:11604"/>
        <dbReference type="ChEBI" id="CHEBI:15378"/>
        <dbReference type="ChEBI" id="CHEBI:29999"/>
        <dbReference type="ChEBI" id="CHEBI:30616"/>
        <dbReference type="ChEBI" id="CHEBI:83421"/>
        <dbReference type="ChEBI" id="CHEBI:456216"/>
        <dbReference type="EC" id="2.7.11.22"/>
    </reaction>
</comment>
<evidence type="ECO:0000256" key="3">
    <source>
        <dbReference type="ARBA" id="ARBA00022527"/>
    </source>
</evidence>
<evidence type="ECO:0000259" key="16">
    <source>
        <dbReference type="PROSITE" id="PS50011"/>
    </source>
</evidence>
<comment type="catalytic activity">
    <reaction evidence="12">
        <text>L-threonyl-[protein] + ATP = O-phospho-L-threonyl-[protein] + ADP + H(+)</text>
        <dbReference type="Rhea" id="RHEA:46608"/>
        <dbReference type="Rhea" id="RHEA-COMP:11060"/>
        <dbReference type="Rhea" id="RHEA-COMP:11605"/>
        <dbReference type="ChEBI" id="CHEBI:15378"/>
        <dbReference type="ChEBI" id="CHEBI:30013"/>
        <dbReference type="ChEBI" id="CHEBI:30616"/>
        <dbReference type="ChEBI" id="CHEBI:61977"/>
        <dbReference type="ChEBI" id="CHEBI:456216"/>
        <dbReference type="EC" id="2.7.11.22"/>
    </reaction>
</comment>
<comment type="subunit">
    <text evidence="8">May form a complex composed of at least the catalytic subunit CRK2 and a cyclin.</text>
</comment>
<evidence type="ECO:0000256" key="7">
    <source>
        <dbReference type="ARBA" id="ARBA00022840"/>
    </source>
</evidence>
<dbReference type="Gene3D" id="3.30.200.20">
    <property type="entry name" value="Phosphorylase Kinase, domain 1"/>
    <property type="match status" value="1"/>
</dbReference>
<dbReference type="Gene3D" id="1.10.510.10">
    <property type="entry name" value="Transferase(Phosphotransferase) domain 1"/>
    <property type="match status" value="1"/>
</dbReference>